<sequence>MRPRREGSRAPVPYADGMTDSTAPMRGQVFLDALGAEAERLHPEILAQYRAPVAAGHAEGVFAVAGSRFGCLTALARPIVGPGLLVPTRGSDVPFVLRTTSGRSTSGRATLDSTREFLFPGHTARIVDRLTVSVRPGLVRNLLGARGRVELIEECGVTDEGFLRMRTVRVALRLFGRRFALRGLLGVRVDLVDGWDPEHRRRTIDMRAVNAVLGTVLEYRGWYRESEPATAEGREPGQ</sequence>
<dbReference type="Proteomes" id="UP000478836">
    <property type="component" value="Unassembled WGS sequence"/>
</dbReference>
<organism evidence="2 3">
    <name type="scientific">Microbacterium algeriense</name>
    <dbReference type="NCBI Taxonomy" id="2615184"/>
    <lineage>
        <taxon>Bacteria</taxon>
        <taxon>Bacillati</taxon>
        <taxon>Actinomycetota</taxon>
        <taxon>Actinomycetes</taxon>
        <taxon>Micrococcales</taxon>
        <taxon>Microbacteriaceae</taxon>
        <taxon>Microbacterium</taxon>
    </lineage>
</organism>
<protein>
    <submittedName>
        <fullName evidence="2">DUF4166 domain-containing protein</fullName>
    </submittedName>
</protein>
<evidence type="ECO:0000313" key="2">
    <source>
        <dbReference type="EMBL" id="KAB1867523.1"/>
    </source>
</evidence>
<feature type="domain" description="DUF4166" evidence="1">
    <location>
        <begin position="41"/>
        <end position="222"/>
    </location>
</feature>
<gene>
    <name evidence="2" type="ORF">F6A08_07040</name>
</gene>
<name>A0ABQ6VAY4_9MICO</name>
<keyword evidence="3" id="KW-1185">Reference proteome</keyword>
<dbReference type="InterPro" id="IPR025311">
    <property type="entry name" value="DUF4166"/>
</dbReference>
<proteinExistence type="predicted"/>
<reference evidence="3" key="1">
    <citation type="submission" date="2019-09" db="EMBL/GenBank/DDBJ databases">
        <title>Whole genome sequencing of Microbacterium maritypicum.</title>
        <authorList>
            <person name="Lenchi N."/>
        </authorList>
    </citation>
    <scope>NUCLEOTIDE SEQUENCE [LARGE SCALE GENOMIC DNA]</scope>
    <source>
        <strain evidence="3">G1</strain>
    </source>
</reference>
<dbReference type="EMBL" id="WAAO01000001">
    <property type="protein sequence ID" value="KAB1867523.1"/>
    <property type="molecule type" value="Genomic_DNA"/>
</dbReference>
<dbReference type="Pfam" id="PF13761">
    <property type="entry name" value="DUF4166"/>
    <property type="match status" value="1"/>
</dbReference>
<evidence type="ECO:0000259" key="1">
    <source>
        <dbReference type="Pfam" id="PF13761"/>
    </source>
</evidence>
<comment type="caution">
    <text evidence="2">The sequence shown here is derived from an EMBL/GenBank/DDBJ whole genome shotgun (WGS) entry which is preliminary data.</text>
</comment>
<evidence type="ECO:0000313" key="3">
    <source>
        <dbReference type="Proteomes" id="UP000478836"/>
    </source>
</evidence>
<accession>A0ABQ6VAY4</accession>